<dbReference type="InterPro" id="IPR042197">
    <property type="entry name" value="Apaf_helical"/>
</dbReference>
<name>A0AAD8R1E2_LOLMU</name>
<reference evidence="13" key="1">
    <citation type="submission" date="2023-07" db="EMBL/GenBank/DDBJ databases">
        <title>A chromosome-level genome assembly of Lolium multiflorum.</title>
        <authorList>
            <person name="Chen Y."/>
            <person name="Copetti D."/>
            <person name="Kolliker R."/>
            <person name="Studer B."/>
        </authorList>
    </citation>
    <scope>NUCLEOTIDE SEQUENCE</scope>
    <source>
        <strain evidence="13">02402/16</strain>
        <tissue evidence="13">Leaf</tissue>
    </source>
</reference>
<keyword evidence="3" id="KW-0677">Repeat</keyword>
<feature type="domain" description="Disease resistance N-terminal" evidence="10">
    <location>
        <begin position="45"/>
        <end position="116"/>
    </location>
</feature>
<keyword evidence="4" id="KW-0547">Nucleotide-binding</keyword>
<feature type="domain" description="NB-ARC" evidence="9">
    <location>
        <begin position="188"/>
        <end position="356"/>
    </location>
</feature>
<keyword evidence="14" id="KW-1185">Reference proteome</keyword>
<dbReference type="PANTHER" id="PTHR36766:SF57">
    <property type="entry name" value="DISEASE RESISTANCE PROTEIN RGA1"/>
    <property type="match status" value="1"/>
</dbReference>
<dbReference type="GO" id="GO:0042742">
    <property type="term" value="P:defense response to bacterium"/>
    <property type="evidence" value="ECO:0007669"/>
    <property type="project" value="UniProtKB-ARBA"/>
</dbReference>
<evidence type="ECO:0000256" key="6">
    <source>
        <dbReference type="ARBA" id="ARBA00022840"/>
    </source>
</evidence>
<accession>A0AAD8R1E2</accession>
<dbReference type="Pfam" id="PF23598">
    <property type="entry name" value="LRR_14"/>
    <property type="match status" value="1"/>
</dbReference>
<evidence type="ECO:0000256" key="3">
    <source>
        <dbReference type="ARBA" id="ARBA00022737"/>
    </source>
</evidence>
<dbReference type="Gene3D" id="3.80.10.10">
    <property type="entry name" value="Ribonuclease Inhibitor"/>
    <property type="match status" value="2"/>
</dbReference>
<dbReference type="Gene3D" id="1.20.5.4130">
    <property type="match status" value="1"/>
</dbReference>
<keyword evidence="2" id="KW-0433">Leucine-rich repeat</keyword>
<dbReference type="GO" id="GO:0005524">
    <property type="term" value="F:ATP binding"/>
    <property type="evidence" value="ECO:0007669"/>
    <property type="project" value="UniProtKB-KW"/>
</dbReference>
<dbReference type="EMBL" id="JAUUTY010000007">
    <property type="protein sequence ID" value="KAK1612220.1"/>
    <property type="molecule type" value="Genomic_DNA"/>
</dbReference>
<organism evidence="13 14">
    <name type="scientific">Lolium multiflorum</name>
    <name type="common">Italian ryegrass</name>
    <name type="synonym">Lolium perenne subsp. multiflorum</name>
    <dbReference type="NCBI Taxonomy" id="4521"/>
    <lineage>
        <taxon>Eukaryota</taxon>
        <taxon>Viridiplantae</taxon>
        <taxon>Streptophyta</taxon>
        <taxon>Embryophyta</taxon>
        <taxon>Tracheophyta</taxon>
        <taxon>Spermatophyta</taxon>
        <taxon>Magnoliopsida</taxon>
        <taxon>Liliopsida</taxon>
        <taxon>Poales</taxon>
        <taxon>Poaceae</taxon>
        <taxon>BOP clade</taxon>
        <taxon>Pooideae</taxon>
        <taxon>Poodae</taxon>
        <taxon>Poeae</taxon>
        <taxon>Poeae Chloroplast Group 2 (Poeae type)</taxon>
        <taxon>Loliodinae</taxon>
        <taxon>Loliinae</taxon>
        <taxon>Lolium</taxon>
    </lineage>
</organism>
<evidence type="ECO:0000259" key="11">
    <source>
        <dbReference type="Pfam" id="PF23559"/>
    </source>
</evidence>
<dbReference type="PRINTS" id="PR00364">
    <property type="entry name" value="DISEASERSIST"/>
</dbReference>
<dbReference type="Gene3D" id="1.10.10.10">
    <property type="entry name" value="Winged helix-like DNA-binding domain superfamily/Winged helix DNA-binding domain"/>
    <property type="match status" value="1"/>
</dbReference>
<dbReference type="Gene3D" id="3.40.50.300">
    <property type="entry name" value="P-loop containing nucleotide triphosphate hydrolases"/>
    <property type="match status" value="1"/>
</dbReference>
<dbReference type="PANTHER" id="PTHR36766">
    <property type="entry name" value="PLANT BROAD-SPECTRUM MILDEW RESISTANCE PROTEIN RPW8"/>
    <property type="match status" value="1"/>
</dbReference>
<comment type="similarity">
    <text evidence="1">Belongs to the disease resistance NB-LRR family.</text>
</comment>
<sequence>MDEKKGNRGDYLKERGYNMAAVIVSAIANSVLVKATSFGTGWAVNAINSARNVKKEIEKLERSLASICAVLTDAERKQSTSYALQEWLDNLKDAVYDIDDVLDDMATEALKMEVDKGLSTSISHWFASHFKMCKRIKEVREILDDIASNREQFGLSEQTMHSQASASSNRETHSFIDQVDIIGRDEAKDDIVGRILAAADSNPFSVLPVVGLGGIGKTALAKLIYNDEQITGKFEKKLWACVSDVFDLKMILDGILQSGTGTSHNKLNLEVLQSNLRGLLRGKRYFLVLDDMWSDKLNEWEELRSLLSSGGNGSVIIVTTRSSNVASMVKTLEPYDVAKLTQDECMQVFIQCAFRGNGEKDPRLLKTGNSIIEKCCGVPLAAKTVGSLLCNSLDVEEWESIKEDKLWNIEQGIDGIMPALRLSYDALPPHLRACFSCLSVFPKDHIYYKNLLVMFWMALGLLQVGSESNKALTGAKFFNELLGRSLLQDQQYIEFKSNIFSCKMHDLVHDLALSVSRKEHVVASIENVSVSKRVRHIIWDRKNFSEDTVFPEQLKNACKARIFASGWNLGTVSKAFLNDLFTTFTLLRVLVFSGADFEELPSSIINMRHLRYLDLQWNRKIKFLPDSLCRLVNLQTLRLGRCDQLEKLPRDVHRLVNLTFLVLTSKQKYLFRSGFCGWSSLTFLQLAFCRELTSLTEEFGSLSALQELTIGSCPQLASLPSAMKHLSALRVLQIGNCKELDLMGSGDALSGLESLCMLRLVGLPKLMGFAESLKSAASSLQYVLLRDCKGLEKLPSFIQTFISLKKIVIQGCPELSRRCAVGSGEDYHLIRHVPSVNIYG</sequence>
<dbReference type="GO" id="GO:0043531">
    <property type="term" value="F:ADP binding"/>
    <property type="evidence" value="ECO:0007669"/>
    <property type="project" value="InterPro"/>
</dbReference>
<evidence type="ECO:0000256" key="4">
    <source>
        <dbReference type="ARBA" id="ARBA00022741"/>
    </source>
</evidence>
<dbReference type="Pfam" id="PF23559">
    <property type="entry name" value="WHD_DRP"/>
    <property type="match status" value="1"/>
</dbReference>
<evidence type="ECO:0000256" key="8">
    <source>
        <dbReference type="SAM" id="Coils"/>
    </source>
</evidence>
<comment type="caution">
    <text evidence="13">The sequence shown here is derived from an EMBL/GenBank/DDBJ whole genome shotgun (WGS) entry which is preliminary data.</text>
</comment>
<keyword evidence="7 8" id="KW-0175">Coiled coil</keyword>
<evidence type="ECO:0000259" key="10">
    <source>
        <dbReference type="Pfam" id="PF18052"/>
    </source>
</evidence>
<evidence type="ECO:0000256" key="5">
    <source>
        <dbReference type="ARBA" id="ARBA00022821"/>
    </source>
</evidence>
<dbReference type="InterPro" id="IPR058922">
    <property type="entry name" value="WHD_DRP"/>
</dbReference>
<dbReference type="InterPro" id="IPR041118">
    <property type="entry name" value="Rx_N"/>
</dbReference>
<dbReference type="Proteomes" id="UP001231189">
    <property type="component" value="Unassembled WGS sequence"/>
</dbReference>
<dbReference type="Pfam" id="PF00931">
    <property type="entry name" value="NB-ARC"/>
    <property type="match status" value="1"/>
</dbReference>
<keyword evidence="6" id="KW-0067">ATP-binding</keyword>
<dbReference type="InterPro" id="IPR002182">
    <property type="entry name" value="NB-ARC"/>
</dbReference>
<evidence type="ECO:0000256" key="2">
    <source>
        <dbReference type="ARBA" id="ARBA00022614"/>
    </source>
</evidence>
<dbReference type="InterPro" id="IPR036388">
    <property type="entry name" value="WH-like_DNA-bd_sf"/>
</dbReference>
<dbReference type="SUPFAM" id="SSF52540">
    <property type="entry name" value="P-loop containing nucleoside triphosphate hydrolases"/>
    <property type="match status" value="1"/>
</dbReference>
<dbReference type="InterPro" id="IPR032675">
    <property type="entry name" value="LRR_dom_sf"/>
</dbReference>
<evidence type="ECO:0000313" key="14">
    <source>
        <dbReference type="Proteomes" id="UP001231189"/>
    </source>
</evidence>
<dbReference type="AlphaFoldDB" id="A0AAD8R1E2"/>
<dbReference type="GO" id="GO:0002758">
    <property type="term" value="P:innate immune response-activating signaling pathway"/>
    <property type="evidence" value="ECO:0007669"/>
    <property type="project" value="UniProtKB-ARBA"/>
</dbReference>
<evidence type="ECO:0000313" key="13">
    <source>
        <dbReference type="EMBL" id="KAK1612220.1"/>
    </source>
</evidence>
<evidence type="ECO:0000256" key="7">
    <source>
        <dbReference type="ARBA" id="ARBA00023054"/>
    </source>
</evidence>
<dbReference type="SUPFAM" id="SSF52058">
    <property type="entry name" value="L domain-like"/>
    <property type="match status" value="1"/>
</dbReference>
<proteinExistence type="inferred from homology"/>
<gene>
    <name evidence="13" type="ORF">QYE76_035893</name>
</gene>
<dbReference type="FunFam" id="1.10.10.10:FF:000322">
    <property type="entry name" value="Probable disease resistance protein At1g63360"/>
    <property type="match status" value="1"/>
</dbReference>
<evidence type="ECO:0000259" key="12">
    <source>
        <dbReference type="Pfam" id="PF23598"/>
    </source>
</evidence>
<dbReference type="Pfam" id="PF18052">
    <property type="entry name" value="Rx_N"/>
    <property type="match status" value="1"/>
</dbReference>
<keyword evidence="5" id="KW-0611">Plant defense</keyword>
<evidence type="ECO:0000256" key="1">
    <source>
        <dbReference type="ARBA" id="ARBA00008894"/>
    </source>
</evidence>
<dbReference type="GO" id="GO:0009626">
    <property type="term" value="P:plant-type hypersensitive response"/>
    <property type="evidence" value="ECO:0007669"/>
    <property type="project" value="UniProtKB-ARBA"/>
</dbReference>
<evidence type="ECO:0000259" key="9">
    <source>
        <dbReference type="Pfam" id="PF00931"/>
    </source>
</evidence>
<dbReference type="Gene3D" id="1.10.8.430">
    <property type="entry name" value="Helical domain of apoptotic protease-activating factors"/>
    <property type="match status" value="1"/>
</dbReference>
<feature type="coiled-coil region" evidence="8">
    <location>
        <begin position="43"/>
        <end position="77"/>
    </location>
</feature>
<dbReference type="InterPro" id="IPR055414">
    <property type="entry name" value="LRR_R13L4/SHOC2-like"/>
</dbReference>
<feature type="domain" description="Disease resistance protein winged helix" evidence="11">
    <location>
        <begin position="440"/>
        <end position="512"/>
    </location>
</feature>
<feature type="domain" description="Disease resistance R13L4/SHOC-2-like LRR" evidence="12">
    <location>
        <begin position="581"/>
        <end position="796"/>
    </location>
</feature>
<dbReference type="InterPro" id="IPR027417">
    <property type="entry name" value="P-loop_NTPase"/>
</dbReference>
<protein>
    <submittedName>
        <fullName evidence="13">Uncharacterized protein</fullName>
    </submittedName>
</protein>